<dbReference type="EMBL" id="CP002696">
    <property type="protein sequence ID" value="AEE17175.1"/>
    <property type="molecule type" value="Genomic_DNA"/>
</dbReference>
<evidence type="ECO:0000256" key="4">
    <source>
        <dbReference type="ARBA" id="ARBA00023004"/>
    </source>
</evidence>
<dbReference type="Gene3D" id="1.10.150.120">
    <property type="entry name" value="[2Fe-2S]-binding domain"/>
    <property type="match status" value="1"/>
</dbReference>
<dbReference type="Pfam" id="PF00111">
    <property type="entry name" value="Fer2"/>
    <property type="match status" value="1"/>
</dbReference>
<name>F4LQG6_TREBD</name>
<keyword evidence="4" id="KW-0408">Iron</keyword>
<dbReference type="InterPro" id="IPR051452">
    <property type="entry name" value="Diverse_Oxidoreductases"/>
</dbReference>
<proteinExistence type="predicted"/>
<evidence type="ECO:0000256" key="1">
    <source>
        <dbReference type="ARBA" id="ARBA00022714"/>
    </source>
</evidence>
<protein>
    <submittedName>
        <fullName evidence="7">Ferredoxin</fullName>
    </submittedName>
</protein>
<dbReference type="RefSeq" id="WP_013758880.1">
    <property type="nucleotide sequence ID" value="NC_015500.1"/>
</dbReference>
<dbReference type="GO" id="GO:0016491">
    <property type="term" value="F:oxidoreductase activity"/>
    <property type="evidence" value="ECO:0007669"/>
    <property type="project" value="UniProtKB-KW"/>
</dbReference>
<dbReference type="OrthoDB" id="9796880at2"/>
<dbReference type="PROSITE" id="PS00197">
    <property type="entry name" value="2FE2S_FER_1"/>
    <property type="match status" value="1"/>
</dbReference>
<dbReference type="GO" id="GO:0046872">
    <property type="term" value="F:metal ion binding"/>
    <property type="evidence" value="ECO:0007669"/>
    <property type="project" value="UniProtKB-KW"/>
</dbReference>
<dbReference type="PROSITE" id="PS51085">
    <property type="entry name" value="2FE2S_FER_2"/>
    <property type="match status" value="1"/>
</dbReference>
<evidence type="ECO:0000313" key="7">
    <source>
        <dbReference type="EMBL" id="AEE17175.1"/>
    </source>
</evidence>
<dbReference type="CDD" id="cd00207">
    <property type="entry name" value="fer2"/>
    <property type="match status" value="1"/>
</dbReference>
<dbReference type="InterPro" id="IPR006058">
    <property type="entry name" value="2Fe2S_fd_BS"/>
</dbReference>
<feature type="domain" description="2Fe-2S ferredoxin-type" evidence="6">
    <location>
        <begin position="1"/>
        <end position="76"/>
    </location>
</feature>
<keyword evidence="3" id="KW-0560">Oxidoreductase</keyword>
<evidence type="ECO:0000259" key="6">
    <source>
        <dbReference type="PROSITE" id="PS51085"/>
    </source>
</evidence>
<dbReference type="InterPro" id="IPR001041">
    <property type="entry name" value="2Fe-2S_ferredoxin-type"/>
</dbReference>
<sequence>MKLPLILNGEQKILEVDPAEKLLTVLRREKLFSAKSGCEKGICGACTVLLDDRPVPSCIIPAAAARDSVIETLEHFSQSDAYADIIGGFSKAGVRLCGYCNAGKIFVAYDLIRTGTRPSRGRIYEAVRHFNCPCTETDTLVQGILFAASVQQEHGRRKSDGKN</sequence>
<evidence type="ECO:0000256" key="5">
    <source>
        <dbReference type="ARBA" id="ARBA00023014"/>
    </source>
</evidence>
<dbReference type="InterPro" id="IPR036010">
    <property type="entry name" value="2Fe-2S_ferredoxin-like_sf"/>
</dbReference>
<dbReference type="HOGENOM" id="CLU_052511_3_1_12"/>
<organism evidence="7 8">
    <name type="scientific">Treponema brennaborense (strain DSM 12168 / CIP 105900 / DD5/3)</name>
    <dbReference type="NCBI Taxonomy" id="906968"/>
    <lineage>
        <taxon>Bacteria</taxon>
        <taxon>Pseudomonadati</taxon>
        <taxon>Spirochaetota</taxon>
        <taxon>Spirochaetia</taxon>
        <taxon>Spirochaetales</taxon>
        <taxon>Treponemataceae</taxon>
        <taxon>Treponema</taxon>
    </lineage>
</organism>
<keyword evidence="1" id="KW-0001">2Fe-2S</keyword>
<keyword evidence="5" id="KW-0411">Iron-sulfur</keyword>
<evidence type="ECO:0000256" key="2">
    <source>
        <dbReference type="ARBA" id="ARBA00022723"/>
    </source>
</evidence>
<dbReference type="Proteomes" id="UP000006546">
    <property type="component" value="Chromosome"/>
</dbReference>
<dbReference type="KEGG" id="tbe:Trebr_1753"/>
<evidence type="ECO:0000313" key="8">
    <source>
        <dbReference type="Proteomes" id="UP000006546"/>
    </source>
</evidence>
<dbReference type="Gene3D" id="3.10.20.30">
    <property type="match status" value="1"/>
</dbReference>
<accession>F4LQG6</accession>
<evidence type="ECO:0000256" key="3">
    <source>
        <dbReference type="ARBA" id="ARBA00023002"/>
    </source>
</evidence>
<dbReference type="SUPFAM" id="SSF54292">
    <property type="entry name" value="2Fe-2S ferredoxin-like"/>
    <property type="match status" value="1"/>
</dbReference>
<dbReference type="GO" id="GO:0051537">
    <property type="term" value="F:2 iron, 2 sulfur cluster binding"/>
    <property type="evidence" value="ECO:0007669"/>
    <property type="project" value="UniProtKB-KW"/>
</dbReference>
<reference evidence="8" key="1">
    <citation type="submission" date="2011-04" db="EMBL/GenBank/DDBJ databases">
        <title>The complete genome of Treponema brennaborense DSM 12168.</title>
        <authorList>
            <person name="Lucas S."/>
            <person name="Han J."/>
            <person name="Lapidus A."/>
            <person name="Bruce D."/>
            <person name="Goodwin L."/>
            <person name="Pitluck S."/>
            <person name="Peters L."/>
            <person name="Kyrpides N."/>
            <person name="Mavromatis K."/>
            <person name="Ivanova N."/>
            <person name="Mikhailova N."/>
            <person name="Pagani I."/>
            <person name="Teshima H."/>
            <person name="Detter J.C."/>
            <person name="Tapia R."/>
            <person name="Han C."/>
            <person name="Land M."/>
            <person name="Hauser L."/>
            <person name="Markowitz V."/>
            <person name="Cheng J.-F."/>
            <person name="Hugenholtz P."/>
            <person name="Woyke T."/>
            <person name="Wu D."/>
            <person name="Gronow S."/>
            <person name="Wellnitz S."/>
            <person name="Brambilla E."/>
            <person name="Klenk H.-P."/>
            <person name="Eisen J.A."/>
        </authorList>
    </citation>
    <scope>NUCLEOTIDE SEQUENCE [LARGE SCALE GENOMIC DNA]</scope>
    <source>
        <strain evidence="8">DSM 12168 / CIP 105900 / DD5/3</strain>
    </source>
</reference>
<dbReference type="AlphaFoldDB" id="F4LQG6"/>
<dbReference type="STRING" id="906968.Trebr_1753"/>
<dbReference type="SUPFAM" id="SSF47741">
    <property type="entry name" value="CO dehydrogenase ISP C-domain like"/>
    <property type="match status" value="1"/>
</dbReference>
<dbReference type="InterPro" id="IPR002888">
    <property type="entry name" value="2Fe-2S-bd"/>
</dbReference>
<dbReference type="InterPro" id="IPR012675">
    <property type="entry name" value="Beta-grasp_dom_sf"/>
</dbReference>
<keyword evidence="2" id="KW-0479">Metal-binding</keyword>
<dbReference type="PANTHER" id="PTHR44379:SF8">
    <property type="entry name" value="XANTHINE DEHYDROGENASE IRON-SULFUR-BINDING SUBUNIT XDHC-RELATED"/>
    <property type="match status" value="1"/>
</dbReference>
<dbReference type="InterPro" id="IPR036884">
    <property type="entry name" value="2Fe-2S-bd_dom_sf"/>
</dbReference>
<dbReference type="PANTHER" id="PTHR44379">
    <property type="entry name" value="OXIDOREDUCTASE WITH IRON-SULFUR SUBUNIT"/>
    <property type="match status" value="1"/>
</dbReference>
<dbReference type="eggNOG" id="COG2080">
    <property type="taxonomic scope" value="Bacteria"/>
</dbReference>
<dbReference type="Pfam" id="PF01799">
    <property type="entry name" value="Fer2_2"/>
    <property type="match status" value="1"/>
</dbReference>
<gene>
    <name evidence="7" type="ordered locus">Trebr_1753</name>
</gene>
<keyword evidence="8" id="KW-1185">Reference proteome</keyword>